<reference evidence="9" key="2">
    <citation type="submission" date="2020-09" db="EMBL/GenBank/DDBJ databases">
        <authorList>
            <person name="Sun Q."/>
            <person name="Zhou Y."/>
        </authorList>
    </citation>
    <scope>NUCLEOTIDE SEQUENCE</scope>
    <source>
        <strain evidence="9">CGMCC 1.12187</strain>
    </source>
</reference>
<evidence type="ECO:0000259" key="8">
    <source>
        <dbReference type="Pfam" id="PF13396"/>
    </source>
</evidence>
<keyword evidence="3 7" id="KW-0812">Transmembrane</keyword>
<feature type="compositionally biased region" description="Basic and acidic residues" evidence="6">
    <location>
        <begin position="86"/>
        <end position="108"/>
    </location>
</feature>
<dbReference type="RefSeq" id="WP_188536328.1">
    <property type="nucleotide sequence ID" value="NZ_BMEQ01000007.1"/>
</dbReference>
<dbReference type="InterPro" id="IPR027379">
    <property type="entry name" value="CLS_N"/>
</dbReference>
<evidence type="ECO:0000256" key="4">
    <source>
        <dbReference type="ARBA" id="ARBA00022989"/>
    </source>
</evidence>
<feature type="compositionally biased region" description="Gly residues" evidence="6">
    <location>
        <begin position="111"/>
        <end position="123"/>
    </location>
</feature>
<evidence type="ECO:0000256" key="6">
    <source>
        <dbReference type="SAM" id="MobiDB-lite"/>
    </source>
</evidence>
<gene>
    <name evidence="9" type="ORF">GCM10011374_17700</name>
</gene>
<evidence type="ECO:0000256" key="1">
    <source>
        <dbReference type="ARBA" id="ARBA00004651"/>
    </source>
</evidence>
<feature type="compositionally biased region" description="Basic and acidic residues" evidence="6">
    <location>
        <begin position="130"/>
        <end position="152"/>
    </location>
</feature>
<evidence type="ECO:0000256" key="3">
    <source>
        <dbReference type="ARBA" id="ARBA00022692"/>
    </source>
</evidence>
<dbReference type="GO" id="GO:0005886">
    <property type="term" value="C:plasma membrane"/>
    <property type="evidence" value="ECO:0007669"/>
    <property type="project" value="UniProtKB-SubCell"/>
</dbReference>
<keyword evidence="2" id="KW-1003">Cell membrane</keyword>
<protein>
    <recommendedName>
        <fullName evidence="8">Cardiolipin synthase N-terminal domain-containing protein</fullName>
    </recommendedName>
</protein>
<feature type="compositionally biased region" description="Acidic residues" evidence="6">
    <location>
        <begin position="161"/>
        <end position="176"/>
    </location>
</feature>
<keyword evidence="4 7" id="KW-1133">Transmembrane helix</keyword>
<feature type="region of interest" description="Disordered" evidence="6">
    <location>
        <begin position="66"/>
        <end position="184"/>
    </location>
</feature>
<feature type="domain" description="Cardiolipin synthase N-terminal" evidence="8">
    <location>
        <begin position="17"/>
        <end position="61"/>
    </location>
</feature>
<evidence type="ECO:0000313" key="10">
    <source>
        <dbReference type="Proteomes" id="UP000638848"/>
    </source>
</evidence>
<evidence type="ECO:0000313" key="9">
    <source>
        <dbReference type="EMBL" id="GGG55200.1"/>
    </source>
</evidence>
<keyword evidence="5 7" id="KW-0472">Membrane</keyword>
<evidence type="ECO:0000256" key="7">
    <source>
        <dbReference type="SAM" id="Phobius"/>
    </source>
</evidence>
<sequence>MGRAILIIGAAALAVGVIVYSLIECARTSSADMRGLRKGGWIAVILLLPLLGALLWLFLGRPQGSGEGGRSVRPRGPDDDPQFLRNLEERRRQKEQAEKLRRWEEQLKRNGGSGAAGRPGDGSGKPPAGDSDKDHEKDLDKNFDKNFDKEFEQEFGQQFGEEPDEGPADGLPDDTSDSNRPPRD</sequence>
<accession>A0A917GSD8</accession>
<keyword evidence="10" id="KW-1185">Reference proteome</keyword>
<dbReference type="Pfam" id="PF13396">
    <property type="entry name" value="PLDc_N"/>
    <property type="match status" value="1"/>
</dbReference>
<evidence type="ECO:0000256" key="2">
    <source>
        <dbReference type="ARBA" id="ARBA00022475"/>
    </source>
</evidence>
<dbReference type="EMBL" id="BMEQ01000007">
    <property type="protein sequence ID" value="GGG55200.1"/>
    <property type="molecule type" value="Genomic_DNA"/>
</dbReference>
<name>A0A917GSD8_9MICC</name>
<dbReference type="Proteomes" id="UP000638848">
    <property type="component" value="Unassembled WGS sequence"/>
</dbReference>
<proteinExistence type="predicted"/>
<comment type="subcellular location">
    <subcellularLocation>
        <location evidence="1">Cell membrane</location>
        <topology evidence="1">Multi-pass membrane protein</topology>
    </subcellularLocation>
</comment>
<feature type="transmembrane region" description="Helical" evidence="7">
    <location>
        <begin position="40"/>
        <end position="59"/>
    </location>
</feature>
<dbReference type="AlphaFoldDB" id="A0A917GSD8"/>
<organism evidence="9 10">
    <name type="scientific">Kocuria dechangensis</name>
    <dbReference type="NCBI Taxonomy" id="1176249"/>
    <lineage>
        <taxon>Bacteria</taxon>
        <taxon>Bacillati</taxon>
        <taxon>Actinomycetota</taxon>
        <taxon>Actinomycetes</taxon>
        <taxon>Micrococcales</taxon>
        <taxon>Micrococcaceae</taxon>
        <taxon>Kocuria</taxon>
    </lineage>
</organism>
<reference evidence="9" key="1">
    <citation type="journal article" date="2014" name="Int. J. Syst. Evol. Microbiol.">
        <title>Complete genome sequence of Corynebacterium casei LMG S-19264T (=DSM 44701T), isolated from a smear-ripened cheese.</title>
        <authorList>
            <consortium name="US DOE Joint Genome Institute (JGI-PGF)"/>
            <person name="Walter F."/>
            <person name="Albersmeier A."/>
            <person name="Kalinowski J."/>
            <person name="Ruckert C."/>
        </authorList>
    </citation>
    <scope>NUCLEOTIDE SEQUENCE</scope>
    <source>
        <strain evidence="9">CGMCC 1.12187</strain>
    </source>
</reference>
<comment type="caution">
    <text evidence="9">The sequence shown here is derived from an EMBL/GenBank/DDBJ whole genome shotgun (WGS) entry which is preliminary data.</text>
</comment>
<evidence type="ECO:0000256" key="5">
    <source>
        <dbReference type="ARBA" id="ARBA00023136"/>
    </source>
</evidence>